<dbReference type="Proteomes" id="UP000053240">
    <property type="component" value="Unassembled WGS sequence"/>
</dbReference>
<evidence type="ECO:0000256" key="13">
    <source>
        <dbReference type="ARBA" id="ARBA00032464"/>
    </source>
</evidence>
<evidence type="ECO:0000256" key="9">
    <source>
        <dbReference type="ARBA" id="ARBA00022490"/>
    </source>
</evidence>
<feature type="binding site" evidence="15">
    <location>
        <position position="270"/>
    </location>
    <ligand>
        <name>substrate</name>
    </ligand>
</feature>
<proteinExistence type="inferred from homology"/>
<dbReference type="GO" id="GO:0005509">
    <property type="term" value="F:calcium ion binding"/>
    <property type="evidence" value="ECO:0007669"/>
    <property type="project" value="InterPro"/>
</dbReference>
<dbReference type="GO" id="GO:0019853">
    <property type="term" value="P:L-ascorbic acid biosynthetic process"/>
    <property type="evidence" value="ECO:0007669"/>
    <property type="project" value="TreeGrafter"/>
</dbReference>
<dbReference type="InterPro" id="IPR008367">
    <property type="entry name" value="Regucalcin"/>
</dbReference>
<dbReference type="Gene3D" id="2.120.10.30">
    <property type="entry name" value="TolB, C-terminal domain"/>
    <property type="match status" value="1"/>
</dbReference>
<evidence type="ECO:0000256" key="1">
    <source>
        <dbReference type="ARBA" id="ARBA00001589"/>
    </source>
</evidence>
<dbReference type="InterPro" id="IPR011042">
    <property type="entry name" value="6-blade_b-propeller_TolB-like"/>
</dbReference>
<organism evidence="17 18">
    <name type="scientific">Papilio machaon</name>
    <name type="common">Old World swallowtail butterfly</name>
    <dbReference type="NCBI Taxonomy" id="76193"/>
    <lineage>
        <taxon>Eukaryota</taxon>
        <taxon>Metazoa</taxon>
        <taxon>Ecdysozoa</taxon>
        <taxon>Arthropoda</taxon>
        <taxon>Hexapoda</taxon>
        <taxon>Insecta</taxon>
        <taxon>Pterygota</taxon>
        <taxon>Neoptera</taxon>
        <taxon>Endopterygota</taxon>
        <taxon>Lepidoptera</taxon>
        <taxon>Glossata</taxon>
        <taxon>Ditrysia</taxon>
        <taxon>Papilionoidea</taxon>
        <taxon>Papilionidae</taxon>
        <taxon>Papilioninae</taxon>
        <taxon>Papilio</taxon>
    </lineage>
</organism>
<dbReference type="PRINTS" id="PR01791">
    <property type="entry name" value="REGUCALCIN"/>
</dbReference>
<dbReference type="FunCoup" id="A0A0N1I833">
    <property type="interactions" value="154"/>
</dbReference>
<feature type="active site" description="Proton donor/acceptor" evidence="14">
    <location>
        <position position="355"/>
    </location>
</feature>
<feature type="binding site" evidence="15">
    <location>
        <position position="355"/>
    </location>
    <ligand>
        <name>a divalent metal cation</name>
        <dbReference type="ChEBI" id="CHEBI:60240"/>
    </ligand>
</feature>
<dbReference type="InParanoid" id="A0A0N1I833"/>
<comment type="cofactor">
    <cofactor evidence="15">
        <name>Zn(2+)</name>
        <dbReference type="ChEBI" id="CHEBI:29105"/>
    </cofactor>
    <text evidence="15">Binds 1 divalent metal cation per subunit.</text>
</comment>
<keyword evidence="12" id="KW-0106">Calcium</keyword>
<dbReference type="InterPro" id="IPR011044">
    <property type="entry name" value="Quino_amine_DH_bsu"/>
</dbReference>
<evidence type="ECO:0000256" key="2">
    <source>
        <dbReference type="ARBA" id="ARBA00001913"/>
    </source>
</evidence>
<evidence type="ECO:0000256" key="5">
    <source>
        <dbReference type="ARBA" id="ARBA00004496"/>
    </source>
</evidence>
<evidence type="ECO:0000256" key="10">
    <source>
        <dbReference type="ARBA" id="ARBA00022723"/>
    </source>
</evidence>
<keyword evidence="11" id="KW-0378">Hydrolase</keyword>
<evidence type="ECO:0000256" key="6">
    <source>
        <dbReference type="ARBA" id="ARBA00008853"/>
    </source>
</evidence>
<evidence type="ECO:0000256" key="15">
    <source>
        <dbReference type="PIRSR" id="PIRSR605511-2"/>
    </source>
</evidence>
<feature type="domain" description="SMP-30/Gluconolactonase/LRE-like region" evidence="16">
    <location>
        <begin position="158"/>
        <end position="414"/>
    </location>
</feature>
<dbReference type="EC" id="3.1.1.17" evidence="7"/>
<dbReference type="EMBL" id="KQ460880">
    <property type="protein sequence ID" value="KPJ11522.1"/>
    <property type="molecule type" value="Genomic_DNA"/>
</dbReference>
<keyword evidence="18" id="KW-1185">Reference proteome</keyword>
<evidence type="ECO:0000256" key="12">
    <source>
        <dbReference type="ARBA" id="ARBA00022837"/>
    </source>
</evidence>
<dbReference type="GO" id="GO:0004341">
    <property type="term" value="F:gluconolactonase activity"/>
    <property type="evidence" value="ECO:0007669"/>
    <property type="project" value="UniProtKB-EC"/>
</dbReference>
<keyword evidence="9" id="KW-0963">Cytoplasm</keyword>
<evidence type="ECO:0000256" key="11">
    <source>
        <dbReference type="ARBA" id="ARBA00022801"/>
    </source>
</evidence>
<dbReference type="SUPFAM" id="SSF50969">
    <property type="entry name" value="YVTN repeat-like/Quinoprotein amine dehydrogenase"/>
    <property type="match status" value="1"/>
</dbReference>
<keyword evidence="10 15" id="KW-0479">Metal-binding</keyword>
<comment type="cofactor">
    <cofactor evidence="4">
        <name>Mg(2+)</name>
        <dbReference type="ChEBI" id="CHEBI:18420"/>
    </cofactor>
</comment>
<feature type="binding site" evidence="15">
    <location>
        <position position="252"/>
    </location>
    <ligand>
        <name>substrate</name>
    </ligand>
</feature>
<accession>A0A0N1I833</accession>
<dbReference type="PANTHER" id="PTHR10907:SF66">
    <property type="entry name" value="MIP34848P1-RELATED"/>
    <property type="match status" value="1"/>
</dbReference>
<evidence type="ECO:0000259" key="16">
    <source>
        <dbReference type="Pfam" id="PF08450"/>
    </source>
</evidence>
<dbReference type="PANTHER" id="PTHR10907">
    <property type="entry name" value="REGUCALCIN"/>
    <property type="match status" value="1"/>
</dbReference>
<dbReference type="FunFam" id="2.120.10.30:FF:000027">
    <property type="entry name" value="Regucalcin homologue"/>
    <property type="match status" value="1"/>
</dbReference>
<evidence type="ECO:0000256" key="3">
    <source>
        <dbReference type="ARBA" id="ARBA00001936"/>
    </source>
</evidence>
<evidence type="ECO:0000256" key="14">
    <source>
        <dbReference type="PIRSR" id="PIRSR605511-1"/>
    </source>
</evidence>
<evidence type="ECO:0000256" key="7">
    <source>
        <dbReference type="ARBA" id="ARBA00013227"/>
    </source>
</evidence>
<gene>
    <name evidence="17" type="ORF">RR48_01770</name>
</gene>
<keyword evidence="15" id="KW-0862">Zinc</keyword>
<evidence type="ECO:0000313" key="18">
    <source>
        <dbReference type="Proteomes" id="UP000053240"/>
    </source>
</evidence>
<feature type="binding site" evidence="15">
    <location>
        <position position="250"/>
    </location>
    <ligand>
        <name>substrate</name>
    </ligand>
</feature>
<comment type="similarity">
    <text evidence="6">Belongs to the SMP-30/CGR1 family.</text>
</comment>
<comment type="catalytic activity">
    <reaction evidence="1">
        <text>D-glucono-1,5-lactone + H2O = D-gluconate + H(+)</text>
        <dbReference type="Rhea" id="RHEA:10440"/>
        <dbReference type="ChEBI" id="CHEBI:15377"/>
        <dbReference type="ChEBI" id="CHEBI:15378"/>
        <dbReference type="ChEBI" id="CHEBI:16217"/>
        <dbReference type="ChEBI" id="CHEBI:18391"/>
        <dbReference type="EC" id="3.1.1.17"/>
    </reaction>
</comment>
<name>A0A0N1I833_PAPMA</name>
<dbReference type="STRING" id="76193.A0A0N1I833"/>
<dbReference type="GO" id="GO:0005737">
    <property type="term" value="C:cytoplasm"/>
    <property type="evidence" value="ECO:0007669"/>
    <property type="project" value="UniProtKB-SubCell"/>
</dbReference>
<dbReference type="PRINTS" id="PR01790">
    <property type="entry name" value="SMP30FAMILY"/>
</dbReference>
<sequence length="448" mass="50505">MVVDLIRNIRFTRTDVTAVKLYEEYVIAGIGSSLFIYKKDTLEVVTIHHKILDGQKIYGIEFSKDGSKLLIFGDQRITVFKAKENENDLEFVKQIMTDVSDVQGLDLIEYTENTITICIFGKGLEVLTIQLEERQLVQNTSNTSMAPQVTAVTEPVTLGEGPHWDHREQALYFVSIFDRSIHKYVPATKKHTRSVLDDLVGFIVPIEGKPNHFVVGLKRRIAEVIWDGQDGTAKVIRTIAEIDKHNPENRLNDGKADPRGRLFAGTMGYEYEPGKFYHKKGALYRFDPDGKVHTLAENIDISNGLCWDVEEKAFYYADSFEYAIRRYDYDIETGDISNPKFVFNYKDHGLEGIVDGMTIDTEGNLWVANFDGHQVLKIDPKKGKLLQKIRIPALQVTSATFGGPNLDILYVTSACMNRGVEQKPPCGSTFQLSGLGVKGHPNANARFD</sequence>
<dbReference type="InterPro" id="IPR005511">
    <property type="entry name" value="SMP-30"/>
</dbReference>
<dbReference type="GO" id="GO:0030234">
    <property type="term" value="F:enzyme regulator activity"/>
    <property type="evidence" value="ECO:0007669"/>
    <property type="project" value="InterPro"/>
</dbReference>
<reference evidence="17 18" key="1">
    <citation type="journal article" date="2015" name="Nat. Commun.">
        <title>Outbred genome sequencing and CRISPR/Cas9 gene editing in butterflies.</title>
        <authorList>
            <person name="Li X."/>
            <person name="Fan D."/>
            <person name="Zhang W."/>
            <person name="Liu G."/>
            <person name="Zhang L."/>
            <person name="Zhao L."/>
            <person name="Fang X."/>
            <person name="Chen L."/>
            <person name="Dong Y."/>
            <person name="Chen Y."/>
            <person name="Ding Y."/>
            <person name="Zhao R."/>
            <person name="Feng M."/>
            <person name="Zhu Y."/>
            <person name="Feng Y."/>
            <person name="Jiang X."/>
            <person name="Zhu D."/>
            <person name="Xiang H."/>
            <person name="Feng X."/>
            <person name="Li S."/>
            <person name="Wang J."/>
            <person name="Zhang G."/>
            <person name="Kronforst M.R."/>
            <person name="Wang W."/>
        </authorList>
    </citation>
    <scope>NUCLEOTIDE SEQUENCE [LARGE SCALE GENOMIC DNA]</scope>
    <source>
        <strain evidence="17">Ya'a_city_454_Pm</strain>
        <tissue evidence="17">Whole body</tissue>
    </source>
</reference>
<dbReference type="SUPFAM" id="SSF63829">
    <property type="entry name" value="Calcium-dependent phosphotriesterase"/>
    <property type="match status" value="1"/>
</dbReference>
<comment type="cofactor">
    <cofactor evidence="2">
        <name>Ca(2+)</name>
        <dbReference type="ChEBI" id="CHEBI:29108"/>
    </cofactor>
</comment>
<dbReference type="AlphaFoldDB" id="A0A0N1I833"/>
<evidence type="ECO:0000256" key="8">
    <source>
        <dbReference type="ARBA" id="ARBA00016808"/>
    </source>
</evidence>
<comment type="subcellular location">
    <subcellularLocation>
        <location evidence="5">Cytoplasm</location>
    </subcellularLocation>
</comment>
<feature type="binding site" evidence="15">
    <location>
        <position position="160"/>
    </location>
    <ligand>
        <name>a divalent metal cation</name>
        <dbReference type="ChEBI" id="CHEBI:60240"/>
    </ligand>
</feature>
<protein>
    <recommendedName>
        <fullName evidence="8">Regucalcin</fullName>
        <ecNumber evidence="7">3.1.1.17</ecNumber>
    </recommendedName>
    <alternativeName>
        <fullName evidence="13">Gluconolactonase</fullName>
    </alternativeName>
</protein>
<evidence type="ECO:0000256" key="4">
    <source>
        <dbReference type="ARBA" id="ARBA00001946"/>
    </source>
</evidence>
<dbReference type="Pfam" id="PF08450">
    <property type="entry name" value="SGL"/>
    <property type="match status" value="1"/>
</dbReference>
<comment type="cofactor">
    <cofactor evidence="3">
        <name>Mn(2+)</name>
        <dbReference type="ChEBI" id="CHEBI:29035"/>
    </cofactor>
</comment>
<feature type="binding site" evidence="15">
    <location>
        <position position="303"/>
    </location>
    <ligand>
        <name>a divalent metal cation</name>
        <dbReference type="ChEBI" id="CHEBI:60240"/>
    </ligand>
</feature>
<dbReference type="InterPro" id="IPR013658">
    <property type="entry name" value="SGL"/>
</dbReference>
<evidence type="ECO:0000313" key="17">
    <source>
        <dbReference type="EMBL" id="KPJ11522.1"/>
    </source>
</evidence>